<protein>
    <submittedName>
        <fullName evidence="2">Uncharacterized protein</fullName>
    </submittedName>
</protein>
<feature type="region of interest" description="Disordered" evidence="1">
    <location>
        <begin position="69"/>
        <end position="88"/>
    </location>
</feature>
<evidence type="ECO:0000313" key="3">
    <source>
        <dbReference type="Proteomes" id="UP001159363"/>
    </source>
</evidence>
<sequence length="114" mass="13623">MHTLEIKRRRRRRWWTKGWIAAGRGGAATFIDRELRNKYPDDFRNMLLMFEMHFDDLLERVRPHITKTDTNMRQAVNSKTEGGSNAELFSHRRLLQEFRDIVSSTKKHNQPIPS</sequence>
<gene>
    <name evidence="2" type="ORF">PR048_006476</name>
</gene>
<evidence type="ECO:0000256" key="1">
    <source>
        <dbReference type="SAM" id="MobiDB-lite"/>
    </source>
</evidence>
<accession>A0ABQ9ICE2</accession>
<name>A0ABQ9ICE2_9NEOP</name>
<organism evidence="2 3">
    <name type="scientific">Dryococelus australis</name>
    <dbReference type="NCBI Taxonomy" id="614101"/>
    <lineage>
        <taxon>Eukaryota</taxon>
        <taxon>Metazoa</taxon>
        <taxon>Ecdysozoa</taxon>
        <taxon>Arthropoda</taxon>
        <taxon>Hexapoda</taxon>
        <taxon>Insecta</taxon>
        <taxon>Pterygota</taxon>
        <taxon>Neoptera</taxon>
        <taxon>Polyneoptera</taxon>
        <taxon>Phasmatodea</taxon>
        <taxon>Verophasmatodea</taxon>
        <taxon>Anareolatae</taxon>
        <taxon>Phasmatidae</taxon>
        <taxon>Eurycanthinae</taxon>
        <taxon>Dryococelus</taxon>
    </lineage>
</organism>
<reference evidence="2 3" key="1">
    <citation type="submission" date="2023-02" db="EMBL/GenBank/DDBJ databases">
        <title>LHISI_Scaffold_Assembly.</title>
        <authorList>
            <person name="Stuart O.P."/>
            <person name="Cleave R."/>
            <person name="Magrath M.J.L."/>
            <person name="Mikheyev A.S."/>
        </authorList>
    </citation>
    <scope>NUCLEOTIDE SEQUENCE [LARGE SCALE GENOMIC DNA]</scope>
    <source>
        <strain evidence="2">Daus_M_001</strain>
        <tissue evidence="2">Leg muscle</tissue>
    </source>
</reference>
<feature type="compositionally biased region" description="Polar residues" evidence="1">
    <location>
        <begin position="69"/>
        <end position="83"/>
    </location>
</feature>
<evidence type="ECO:0000313" key="2">
    <source>
        <dbReference type="EMBL" id="KAJ8893875.1"/>
    </source>
</evidence>
<dbReference type="EMBL" id="JARBHB010000002">
    <property type="protein sequence ID" value="KAJ8893875.1"/>
    <property type="molecule type" value="Genomic_DNA"/>
</dbReference>
<comment type="caution">
    <text evidence="2">The sequence shown here is derived from an EMBL/GenBank/DDBJ whole genome shotgun (WGS) entry which is preliminary data.</text>
</comment>
<dbReference type="Proteomes" id="UP001159363">
    <property type="component" value="Chromosome 2"/>
</dbReference>
<keyword evidence="3" id="KW-1185">Reference proteome</keyword>
<proteinExistence type="predicted"/>